<dbReference type="Pfam" id="PF00905">
    <property type="entry name" value="Transpeptidase"/>
    <property type="match status" value="1"/>
</dbReference>
<protein>
    <recommendedName>
        <fullName evidence="8">Penicillin-binding protein transpeptidase domain-containing protein</fullName>
    </recommendedName>
</protein>
<dbReference type="GO" id="GO:0071555">
    <property type="term" value="P:cell wall organization"/>
    <property type="evidence" value="ECO:0007669"/>
    <property type="project" value="TreeGrafter"/>
</dbReference>
<feature type="domain" description="Penicillin-binding protein dimerisation" evidence="5">
    <location>
        <begin position="54"/>
        <end position="202"/>
    </location>
</feature>
<dbReference type="InterPro" id="IPR036138">
    <property type="entry name" value="PBP_dimer_sf"/>
</dbReference>
<proteinExistence type="predicted"/>
<dbReference type="PANTHER" id="PTHR30627:SF1">
    <property type="entry name" value="PEPTIDOGLYCAN D,D-TRANSPEPTIDASE FTSI"/>
    <property type="match status" value="1"/>
</dbReference>
<dbReference type="AlphaFoldDB" id="A0A1G2FUU1"/>
<dbReference type="Gene3D" id="3.90.1310.10">
    <property type="entry name" value="Penicillin-binding protein 2a (Domain 2)"/>
    <property type="match status" value="1"/>
</dbReference>
<evidence type="ECO:0000256" key="3">
    <source>
        <dbReference type="SAM" id="Phobius"/>
    </source>
</evidence>
<evidence type="ECO:0000259" key="5">
    <source>
        <dbReference type="Pfam" id="PF03717"/>
    </source>
</evidence>
<reference evidence="6 7" key="1">
    <citation type="journal article" date="2016" name="Nat. Commun.">
        <title>Thousands of microbial genomes shed light on interconnected biogeochemical processes in an aquifer system.</title>
        <authorList>
            <person name="Anantharaman K."/>
            <person name="Brown C.T."/>
            <person name="Hug L.A."/>
            <person name="Sharon I."/>
            <person name="Castelle C.J."/>
            <person name="Probst A.J."/>
            <person name="Thomas B.C."/>
            <person name="Singh A."/>
            <person name="Wilkins M.J."/>
            <person name="Karaoz U."/>
            <person name="Brodie E.L."/>
            <person name="Williams K.H."/>
            <person name="Hubbard S.S."/>
            <person name="Banfield J.F."/>
        </authorList>
    </citation>
    <scope>NUCLEOTIDE SEQUENCE [LARGE SCALE GENOMIC DNA]</scope>
</reference>
<dbReference type="SUPFAM" id="SSF56519">
    <property type="entry name" value="Penicillin binding protein dimerisation domain"/>
    <property type="match status" value="1"/>
</dbReference>
<gene>
    <name evidence="6" type="ORF">A3B04_03265</name>
</gene>
<dbReference type="SUPFAM" id="SSF56601">
    <property type="entry name" value="beta-lactamase/transpeptidase-like"/>
    <property type="match status" value="1"/>
</dbReference>
<dbReference type="Pfam" id="PF03717">
    <property type="entry name" value="PBP_dimer"/>
    <property type="match status" value="1"/>
</dbReference>
<feature type="domain" description="Penicillin-binding protein transpeptidase" evidence="4">
    <location>
        <begin position="248"/>
        <end position="552"/>
    </location>
</feature>
<evidence type="ECO:0000256" key="1">
    <source>
        <dbReference type="ARBA" id="ARBA00004370"/>
    </source>
</evidence>
<evidence type="ECO:0000313" key="7">
    <source>
        <dbReference type="Proteomes" id="UP000177126"/>
    </source>
</evidence>
<evidence type="ECO:0000256" key="2">
    <source>
        <dbReference type="ARBA" id="ARBA00023136"/>
    </source>
</evidence>
<evidence type="ECO:0008006" key="8">
    <source>
        <dbReference type="Google" id="ProtNLM"/>
    </source>
</evidence>
<dbReference type="EMBL" id="MHNF01000012">
    <property type="protein sequence ID" value="OGZ41472.1"/>
    <property type="molecule type" value="Genomic_DNA"/>
</dbReference>
<dbReference type="GO" id="GO:0008658">
    <property type="term" value="F:penicillin binding"/>
    <property type="evidence" value="ECO:0007669"/>
    <property type="project" value="InterPro"/>
</dbReference>
<dbReference type="InterPro" id="IPR012338">
    <property type="entry name" value="Beta-lactam/transpept-like"/>
</dbReference>
<accession>A0A1G2FUU1</accession>
<feature type="transmembrane region" description="Helical" evidence="3">
    <location>
        <begin position="7"/>
        <end position="28"/>
    </location>
</feature>
<keyword evidence="3" id="KW-0812">Transmembrane</keyword>
<dbReference type="Proteomes" id="UP000177126">
    <property type="component" value="Unassembled WGS sequence"/>
</dbReference>
<comment type="caution">
    <text evidence="6">The sequence shown here is derived from an EMBL/GenBank/DDBJ whole genome shotgun (WGS) entry which is preliminary data.</text>
</comment>
<comment type="subcellular location">
    <subcellularLocation>
        <location evidence="1">Membrane</location>
    </subcellularLocation>
</comment>
<organism evidence="6 7">
    <name type="scientific">Candidatus Portnoybacteria bacterium RIFCSPLOWO2_02_FULL_39_11</name>
    <dbReference type="NCBI Taxonomy" id="1802001"/>
    <lineage>
        <taxon>Bacteria</taxon>
        <taxon>Candidatus Portnoyibacteriota</taxon>
    </lineage>
</organism>
<dbReference type="Gene3D" id="3.40.710.10">
    <property type="entry name" value="DD-peptidase/beta-lactamase superfamily"/>
    <property type="match status" value="1"/>
</dbReference>
<dbReference type="InterPro" id="IPR050515">
    <property type="entry name" value="Beta-lactam/transpept"/>
</dbReference>
<dbReference type="InterPro" id="IPR005311">
    <property type="entry name" value="PBP_dimer"/>
</dbReference>
<keyword evidence="2 3" id="KW-0472">Membrane</keyword>
<dbReference type="PANTHER" id="PTHR30627">
    <property type="entry name" value="PEPTIDOGLYCAN D,D-TRANSPEPTIDASE"/>
    <property type="match status" value="1"/>
</dbReference>
<dbReference type="Gene3D" id="3.30.450.330">
    <property type="match status" value="1"/>
</dbReference>
<sequence>MSKFGNLRLYTLLAILVIAVGGIIVRLFSLQIIRHTFYTALAKDQQEVLQKLIPRRGEIFIQERGNVWQPLAVNRTFQTVFLVPKEVTDKNVVAEKLAPLLDIPLDKIIDKLKYPADPYEPLKSKLDDEIAQKIKDINLPGVHFALEDWRWYPQGSLAANVLGFMGIKDNQRIGQYGLEQYYQEVLAGKSGWLDSQKDALGNWLLMGDYNLEPAQDGSNIYLTLDQNIQYLVEQKMKAAITKWQATSGCAIVMDPKTGAILAMTSLPDFDPNEYQKTKAADYFMNSCAQELYEPGSVFKPVVMAAGLDVGKISPETTYTDTGILHIGNWTIQNSQQKTYGLSTMTQVLENSINTGVVFVQRLIGGEIFKKYIEAFGFGNLTGIDLAGETGGNLKNIEENKDINFANAAFGQGVLVTPLQMASAIAAIANDGKLMRPYVVAKIVAPDGREQLTQPKVIRQVVAPQNAGKLTAMLVSTVRNGYDKVKLPGYFVAGKTGTAQIAEGRGYSDNDTNHSFEGYAPAYNPQFLIFLKLEKPRGISFASESLAPVFTDIARYLFNYYEIPPEE</sequence>
<dbReference type="GO" id="GO:0005886">
    <property type="term" value="C:plasma membrane"/>
    <property type="evidence" value="ECO:0007669"/>
    <property type="project" value="TreeGrafter"/>
</dbReference>
<evidence type="ECO:0000313" key="6">
    <source>
        <dbReference type="EMBL" id="OGZ41472.1"/>
    </source>
</evidence>
<evidence type="ECO:0000259" key="4">
    <source>
        <dbReference type="Pfam" id="PF00905"/>
    </source>
</evidence>
<name>A0A1G2FUU1_9BACT</name>
<keyword evidence="3" id="KW-1133">Transmembrane helix</keyword>
<dbReference type="InterPro" id="IPR001460">
    <property type="entry name" value="PCN-bd_Tpept"/>
</dbReference>